<evidence type="ECO:0000313" key="1">
    <source>
        <dbReference type="EMBL" id="MEW9490934.1"/>
    </source>
</evidence>
<dbReference type="Proteomes" id="UP000053480">
    <property type="component" value="Unassembled WGS sequence"/>
</dbReference>
<organism evidence="1 2">
    <name type="scientific">Candidatus Aramenus sulfurataquae</name>
    <dbReference type="NCBI Taxonomy" id="1326980"/>
    <lineage>
        <taxon>Archaea</taxon>
        <taxon>Thermoproteota</taxon>
        <taxon>Thermoprotei</taxon>
        <taxon>Sulfolobales</taxon>
        <taxon>Sulfolobaceae</taxon>
        <taxon>Candidatus Aramenus</taxon>
    </lineage>
</organism>
<keyword evidence="1" id="KW-0687">Ribonucleoprotein</keyword>
<keyword evidence="1" id="KW-0689">Ribosomal protein</keyword>
<protein>
    <submittedName>
        <fullName evidence="1">30S ribosomal protein S19e</fullName>
    </submittedName>
</protein>
<proteinExistence type="predicted"/>
<sequence>MITVNMVPADVLINKVADYIKNNVREVKPPEWSYFAKTASFKERLPDDVENWWYIRTASLMRKLYLNGPFGLSKAQVIYGGLKRRGTRPPRTVRAPTHSARLILQQLEKAGLVVKTKEGRALSPRGKSLLDKLAYEIFIDLADKNPSLKKYLE</sequence>
<evidence type="ECO:0000313" key="2">
    <source>
        <dbReference type="Proteomes" id="UP000053480"/>
    </source>
</evidence>
<comment type="caution">
    <text evidence="1">The sequence shown here is derived from an EMBL/GenBank/DDBJ whole genome shotgun (WGS) entry which is preliminary data.</text>
</comment>
<gene>
    <name evidence="1" type="ORF">TQ35_0001845</name>
</gene>
<reference evidence="1" key="1">
    <citation type="submission" date="2024-07" db="EMBL/GenBank/DDBJ databases">
        <title>Metagenome and Metagenome-Assembled Genomes of Archaea from a hot spring from the geothermal field of Los Azufres, Mexico.</title>
        <authorList>
            <person name="Marin-Paredes R."/>
            <person name="Martinez-Romero E."/>
            <person name="Servin-Garciduenas L.E."/>
        </authorList>
    </citation>
    <scope>NUCLEOTIDE SEQUENCE</scope>
    <source>
        <strain evidence="1">AZ1-454</strain>
    </source>
</reference>
<dbReference type="EMBL" id="JZWS03000001">
    <property type="protein sequence ID" value="MEW9490934.1"/>
    <property type="molecule type" value="Genomic_DNA"/>
</dbReference>
<accession>A0ACC6TM31</accession>
<name>A0ACC6TM31_9CREN</name>